<feature type="chain" id="PRO_5042042302" description="Barwin domain-containing protein" evidence="2">
    <location>
        <begin position="24"/>
        <end position="549"/>
    </location>
</feature>
<protein>
    <recommendedName>
        <fullName evidence="5">Barwin domain-containing protein</fullName>
    </recommendedName>
</protein>
<feature type="compositionally biased region" description="Gly residues" evidence="1">
    <location>
        <begin position="90"/>
        <end position="116"/>
    </location>
</feature>
<feature type="compositionally biased region" description="Low complexity" evidence="1">
    <location>
        <begin position="363"/>
        <end position="372"/>
    </location>
</feature>
<sequence length="549" mass="54229">MIVNAKAFAALFALASVLPSAVGSPIAINAIAERAPVGEAVYVPVIARGEGGKGGAGGAGGAGGNGGAGGKGGDGGSGGGAGGAGGDGGAGGAGGEGGSGGKGGDGGEGGKGGDGGAPEPEKPSTSSEGYISTLPPVTTTKAPESTSSPWSSTTVGPVVTTTKAPEPSPTTTRGPWTPEEDEPDGPIFSGTVTLPTTTAAPSSSTTKSFTTTTAPPPNPDPTESKSDTSPPAASGVVKAGTTYRGTIGKIGFTGPNPHVYQGCGGDPEDKLMAVEIAHNGWSADLCGKKVVLTGIGTDGKSTGQSTTGVVAGWTDAATDPNNINIADQLHDYLAVGPYRNVPFLPATWEVLADSGASPSGGATTTKSFTTTTVPPPAPTESFNPETADPSKALTAPAPPKPEETKTSGTTRDAPPKPEETRESQTSASAPAVSASAGPIEPGVKISSFMAVSKSVPGREANHVYEGCSFSGDAEKAVWLEKSNFDAKLCGKKVTIEGMAGTSRDGVVAGWSDDQKHPGELIVGTAIDKAAGATIRTIWAPITWWIEADH</sequence>
<gene>
    <name evidence="3" type="ORF">LOC62_01G000041</name>
</gene>
<keyword evidence="4" id="KW-1185">Reference proteome</keyword>
<evidence type="ECO:0000313" key="4">
    <source>
        <dbReference type="Proteomes" id="UP000827549"/>
    </source>
</evidence>
<feature type="compositionally biased region" description="Low complexity" evidence="1">
    <location>
        <begin position="423"/>
        <end position="436"/>
    </location>
</feature>
<dbReference type="AlphaFoldDB" id="A0AAF0XZ09"/>
<reference evidence="3" key="1">
    <citation type="submission" date="2023-10" db="EMBL/GenBank/DDBJ databases">
        <authorList>
            <person name="Noh H."/>
        </authorList>
    </citation>
    <scope>NUCLEOTIDE SEQUENCE</scope>
    <source>
        <strain evidence="3">DUCC4014</strain>
    </source>
</reference>
<evidence type="ECO:0000256" key="1">
    <source>
        <dbReference type="SAM" id="MobiDB-lite"/>
    </source>
</evidence>
<keyword evidence="2" id="KW-0732">Signal</keyword>
<proteinExistence type="predicted"/>
<dbReference type="RefSeq" id="XP_062622452.1">
    <property type="nucleotide sequence ID" value="XM_062766468.1"/>
</dbReference>
<feature type="signal peptide" evidence="2">
    <location>
        <begin position="1"/>
        <end position="23"/>
    </location>
</feature>
<accession>A0AAF0XZ09</accession>
<feature type="compositionally biased region" description="Low complexity" evidence="1">
    <location>
        <begin position="143"/>
        <end position="162"/>
    </location>
</feature>
<dbReference type="EMBL" id="CP086714">
    <property type="protein sequence ID" value="WOO76420.1"/>
    <property type="molecule type" value="Genomic_DNA"/>
</dbReference>
<feature type="compositionally biased region" description="Basic and acidic residues" evidence="1">
    <location>
        <begin position="413"/>
        <end position="422"/>
    </location>
</feature>
<organism evidence="3 4">
    <name type="scientific">Vanrija pseudolonga</name>
    <dbReference type="NCBI Taxonomy" id="143232"/>
    <lineage>
        <taxon>Eukaryota</taxon>
        <taxon>Fungi</taxon>
        <taxon>Dikarya</taxon>
        <taxon>Basidiomycota</taxon>
        <taxon>Agaricomycotina</taxon>
        <taxon>Tremellomycetes</taxon>
        <taxon>Trichosporonales</taxon>
        <taxon>Trichosporonaceae</taxon>
        <taxon>Vanrija</taxon>
    </lineage>
</organism>
<feature type="compositionally biased region" description="Low complexity" evidence="1">
    <location>
        <begin position="189"/>
        <end position="213"/>
    </location>
</feature>
<evidence type="ECO:0000256" key="2">
    <source>
        <dbReference type="SAM" id="SignalP"/>
    </source>
</evidence>
<feature type="region of interest" description="Disordered" evidence="1">
    <location>
        <begin position="356"/>
        <end position="439"/>
    </location>
</feature>
<feature type="compositionally biased region" description="Polar residues" evidence="1">
    <location>
        <begin position="123"/>
        <end position="142"/>
    </location>
</feature>
<dbReference type="GeneID" id="87803303"/>
<name>A0AAF0XZ09_9TREE</name>
<dbReference type="Proteomes" id="UP000827549">
    <property type="component" value="Chromosome 1"/>
</dbReference>
<evidence type="ECO:0008006" key="5">
    <source>
        <dbReference type="Google" id="ProtNLM"/>
    </source>
</evidence>
<feature type="region of interest" description="Disordered" evidence="1">
    <location>
        <begin position="90"/>
        <end position="237"/>
    </location>
</feature>
<evidence type="ECO:0000313" key="3">
    <source>
        <dbReference type="EMBL" id="WOO76420.1"/>
    </source>
</evidence>